<protein>
    <submittedName>
        <fullName evidence="1">Uncharacterized protein</fullName>
    </submittedName>
</protein>
<evidence type="ECO:0000313" key="2">
    <source>
        <dbReference type="Proteomes" id="UP001221757"/>
    </source>
</evidence>
<reference evidence="1" key="1">
    <citation type="submission" date="2023-03" db="EMBL/GenBank/DDBJ databases">
        <title>Massive genome expansion in bonnet fungi (Mycena s.s.) driven by repeated elements and novel gene families across ecological guilds.</title>
        <authorList>
            <consortium name="Lawrence Berkeley National Laboratory"/>
            <person name="Harder C.B."/>
            <person name="Miyauchi S."/>
            <person name="Viragh M."/>
            <person name="Kuo A."/>
            <person name="Thoen E."/>
            <person name="Andreopoulos B."/>
            <person name="Lu D."/>
            <person name="Skrede I."/>
            <person name="Drula E."/>
            <person name="Henrissat B."/>
            <person name="Morin E."/>
            <person name="Kohler A."/>
            <person name="Barry K."/>
            <person name="LaButti K."/>
            <person name="Morin E."/>
            <person name="Salamov A."/>
            <person name="Lipzen A."/>
            <person name="Mereny Z."/>
            <person name="Hegedus B."/>
            <person name="Baldrian P."/>
            <person name="Stursova M."/>
            <person name="Weitz H."/>
            <person name="Taylor A."/>
            <person name="Grigoriev I.V."/>
            <person name="Nagy L.G."/>
            <person name="Martin F."/>
            <person name="Kauserud H."/>
        </authorList>
    </citation>
    <scope>NUCLEOTIDE SEQUENCE</scope>
    <source>
        <strain evidence="1">CBHHK067</strain>
    </source>
</reference>
<gene>
    <name evidence="1" type="ORF">B0H17DRAFT_1123599</name>
</gene>
<keyword evidence="2" id="KW-1185">Reference proteome</keyword>
<organism evidence="1 2">
    <name type="scientific">Mycena rosella</name>
    <name type="common">Pink bonnet</name>
    <name type="synonym">Agaricus rosellus</name>
    <dbReference type="NCBI Taxonomy" id="1033263"/>
    <lineage>
        <taxon>Eukaryota</taxon>
        <taxon>Fungi</taxon>
        <taxon>Dikarya</taxon>
        <taxon>Basidiomycota</taxon>
        <taxon>Agaricomycotina</taxon>
        <taxon>Agaricomycetes</taxon>
        <taxon>Agaricomycetidae</taxon>
        <taxon>Agaricales</taxon>
        <taxon>Marasmiineae</taxon>
        <taxon>Mycenaceae</taxon>
        <taxon>Mycena</taxon>
    </lineage>
</organism>
<dbReference type="Proteomes" id="UP001221757">
    <property type="component" value="Unassembled WGS sequence"/>
</dbReference>
<accession>A0AAD7MCF0</accession>
<dbReference type="EMBL" id="JARKIE010000001">
    <property type="protein sequence ID" value="KAJ7710451.1"/>
    <property type="molecule type" value="Genomic_DNA"/>
</dbReference>
<sequence>MMEKMMFVPLLDMSRSVINDKIYDLKGLNIQRCPGQRRRKAIFKSTYSTGGYDGAESKECTVLAVASQMDDWPICDQPCTQDDLVFFKEHIFEEPIPCAGHVIVVPRPIKTGMTEALRPVGGGAVRRSIWIRPAKSMRLIRINSEEFGQILGFSLEREMGEGGNQDSSSDSTVSCCHGTDTKIEPCEGMHSKNNSKVVQLEGRLPVVQMVGPQR</sequence>
<proteinExistence type="predicted"/>
<comment type="caution">
    <text evidence="1">The sequence shown here is derived from an EMBL/GenBank/DDBJ whole genome shotgun (WGS) entry which is preliminary data.</text>
</comment>
<evidence type="ECO:0000313" key="1">
    <source>
        <dbReference type="EMBL" id="KAJ7710451.1"/>
    </source>
</evidence>
<dbReference type="AlphaFoldDB" id="A0AAD7MCF0"/>
<name>A0AAD7MCF0_MYCRO</name>